<reference evidence="2" key="1">
    <citation type="journal article" date="2018" name="Genome Biol.">
        <title>SKESA: strategic k-mer extension for scrupulous assemblies.</title>
        <authorList>
            <person name="Souvorov A."/>
            <person name="Agarwala R."/>
            <person name="Lipman D.J."/>
        </authorList>
    </citation>
    <scope>NUCLEOTIDE SEQUENCE</scope>
    <source>
        <strain evidence="2">CAV1698</strain>
    </source>
</reference>
<name>A0A9C7QL46_CITAM</name>
<sequence length="248" mass="28120">MNGANMRSPKILSENGQILQNKASEEKHFVLSTNMDKIFLSLDQIQRPEQAMRRIHDALLPYASPVEVRSNRHVLKVPGEQNCIWLVSSGNLSYFRRYDDLKIAISPAPVVAGLATLFSPFDRHVYRASRGAKVASLSLPLAHSVINDLNLWKDVSEVLGYVVQMMCYRDEHLVSKDSYNIIRAKLVEYLNKKDLNELDQTGIAAYILSTTHLSRSLVYNYLSSLTEGGYIKIDKGKLIEIVKLPEHY</sequence>
<evidence type="ECO:0000313" key="3">
    <source>
        <dbReference type="Proteomes" id="UP000862426"/>
    </source>
</evidence>
<dbReference type="EMBL" id="DACYAJ020000013">
    <property type="protein sequence ID" value="HCD1255778.1"/>
    <property type="molecule type" value="Genomic_DNA"/>
</dbReference>
<dbReference type="InterPro" id="IPR041687">
    <property type="entry name" value="HTH_46"/>
</dbReference>
<organism evidence="2 3">
    <name type="scientific">Citrobacter amalonaticus</name>
    <dbReference type="NCBI Taxonomy" id="35703"/>
    <lineage>
        <taxon>Bacteria</taxon>
        <taxon>Pseudomonadati</taxon>
        <taxon>Pseudomonadota</taxon>
        <taxon>Gammaproteobacteria</taxon>
        <taxon>Enterobacterales</taxon>
        <taxon>Enterobacteriaceae</taxon>
        <taxon>Citrobacter</taxon>
    </lineage>
</organism>
<proteinExistence type="predicted"/>
<feature type="domain" description="IprA winged helix-turn-helix" evidence="1">
    <location>
        <begin position="178"/>
        <end position="245"/>
    </location>
</feature>
<dbReference type="Pfam" id="PF15977">
    <property type="entry name" value="HTH_46"/>
    <property type="match status" value="1"/>
</dbReference>
<comment type="caution">
    <text evidence="2">The sequence shown here is derived from an EMBL/GenBank/DDBJ whole genome shotgun (WGS) entry which is preliminary data.</text>
</comment>
<gene>
    <name evidence="2" type="ORF">JD854_RS12040</name>
</gene>
<dbReference type="AlphaFoldDB" id="A0A9C7QL46"/>
<dbReference type="Proteomes" id="UP000862426">
    <property type="component" value="Unassembled WGS sequence"/>
</dbReference>
<evidence type="ECO:0000313" key="2">
    <source>
        <dbReference type="EMBL" id="HCD1255778.1"/>
    </source>
</evidence>
<evidence type="ECO:0000259" key="1">
    <source>
        <dbReference type="Pfam" id="PF15977"/>
    </source>
</evidence>
<reference evidence="2" key="2">
    <citation type="submission" date="2022-05" db="EMBL/GenBank/DDBJ databases">
        <authorList>
            <consortium name="NCBI Pathogen Detection Project"/>
        </authorList>
    </citation>
    <scope>NUCLEOTIDE SEQUENCE</scope>
    <source>
        <strain evidence="2">CAV1698</strain>
    </source>
</reference>
<protein>
    <submittedName>
        <fullName evidence="2">Helix-turn-helix domain-containing protein</fullName>
    </submittedName>
</protein>
<accession>A0A9C7QL46</accession>